<sequence>MADWTLPLTHFCAENYPLMKQLKPFRFYDDASQNKILESAWTKLNEKNRQHYVNTVEYPLSNGNARYRDMREADSSKDGKDDAFEIYRTEMRLILLQDPAFVKDHYHELETVIQEGWKGLSDEQRLDFYERVVLATEYGKQQPDAVQSLPVKRESQHSVHEDTLLTNESDNYAFYAYVRDEDCLLDTNTLWKQWKNLSDSTRELIYCSGYYASALNQAERLFIEEKEIIKPNENNKLEYAAEQEQLRQAWNDLGDTIKHSYVMQTFDDIAQRDRDQKTRFIGKYNYNLDSLLASATPHTDANSHLEILHPFALISDDSEQSAFILYMEKMRPDMLKEPGMAQKRYWEVNLILRDQWNALSKEDQQYYYTTVRRYLEMQKNMSGWKLEAKEVYGQGDDGFQKLDAETKKKYEDIALQNRKVLLKMYPDLHEYALWTPNKNNKTDSKASSETKKVDAVKSDVENITQKSDKPPKVYQYCDSLDKIAFDTYRSTVQTMTSHFMGYEVFWPAFLNLSDEERDVYYDAAIKSESLKKARTLFAKDYGYPVRKLNQDGTFIQELTKMHCTWENLSTPAKQYYINIASENLLENQRKKVFDALYTDESHYEFENEYGSLWGTLKPKCVYYGSLDQEKAVMLYLKHHEEELLKEPGMANKRQFQLAMIMEQRFKNLSDEERQPYYDIVNRVKEICDHLNVFHVEGYKIYSKNFGSSQKWKYGSDDEKTVCEQVKKQNMATLLRKFPDVGSYFHWIVYDNKGDKSRSDNTITFVQKEGMVQNKPIEQTQKADATTVETSLPKETTVTNKTTEQASPGAECSGTSEVAINATTIQNEETTSTKDAESTTAVISDGVSQDNSLKRTVETTVTDDTSKESKPEGTHEVVKDEKVVQEEQESETNVPTSEEDESVTLETITTESVKAENETAEASDIATDAQILVDISEPTINAKTEKQIVSESSTTVAINDKKNTQEDASVKSAEVINVAVPDNESESCGNSTQDKKTPTAFMFYKKAMRRLNADQNFGKKGNVLERQALISDWKKLSDEDKAVYYEKERLARLQLEKQ</sequence>
<keyword evidence="1" id="KW-0238">DNA-binding</keyword>
<feature type="compositionally biased region" description="Polar residues" evidence="2">
    <location>
        <begin position="812"/>
        <end position="829"/>
    </location>
</feature>
<dbReference type="InterPro" id="IPR036910">
    <property type="entry name" value="HMG_box_dom_sf"/>
</dbReference>
<dbReference type="InterPro" id="IPR009071">
    <property type="entry name" value="HMG_box_dom"/>
</dbReference>
<dbReference type="SUPFAM" id="SSF47095">
    <property type="entry name" value="HMG-box"/>
    <property type="match status" value="3"/>
</dbReference>
<keyword evidence="4" id="KW-1185">Reference proteome</keyword>
<reference evidence="5" key="2">
    <citation type="submission" date="2020-10" db="UniProtKB">
        <authorList>
            <consortium name="WormBaseParasite"/>
        </authorList>
    </citation>
    <scope>IDENTIFICATION</scope>
</reference>
<reference evidence="4" key="1">
    <citation type="journal article" date="2013" name="Genetics">
        <title>The draft genome and transcriptome of Panagrellus redivivus are shaped by the harsh demands of a free-living lifestyle.</title>
        <authorList>
            <person name="Srinivasan J."/>
            <person name="Dillman A.R."/>
            <person name="Macchietto M.G."/>
            <person name="Heikkinen L."/>
            <person name="Lakso M."/>
            <person name="Fracchia K.M."/>
            <person name="Antoshechkin I."/>
            <person name="Mortazavi A."/>
            <person name="Wong G."/>
            <person name="Sternberg P.W."/>
        </authorList>
    </citation>
    <scope>NUCLEOTIDE SEQUENCE [LARGE SCALE GENOMIC DNA]</scope>
    <source>
        <strain evidence="4">MT8872</strain>
    </source>
</reference>
<dbReference type="GO" id="GO:0005634">
    <property type="term" value="C:nucleus"/>
    <property type="evidence" value="ECO:0007669"/>
    <property type="project" value="UniProtKB-UniRule"/>
</dbReference>
<evidence type="ECO:0000256" key="2">
    <source>
        <dbReference type="SAM" id="MobiDB-lite"/>
    </source>
</evidence>
<feature type="compositionally biased region" description="Basic and acidic residues" evidence="2">
    <location>
        <begin position="863"/>
        <end position="884"/>
    </location>
</feature>
<feature type="DNA-binding region" description="HMG box" evidence="1">
    <location>
        <begin position="316"/>
        <end position="385"/>
    </location>
</feature>
<dbReference type="PROSITE" id="PS50118">
    <property type="entry name" value="HMG_BOX_2"/>
    <property type="match status" value="2"/>
</dbReference>
<name>A0A7E4UUF2_PANRE</name>
<feature type="domain" description="HMG box" evidence="3">
    <location>
        <begin position="316"/>
        <end position="385"/>
    </location>
</feature>
<feature type="region of interest" description="Disordered" evidence="2">
    <location>
        <begin position="779"/>
        <end position="903"/>
    </location>
</feature>
<evidence type="ECO:0000313" key="5">
    <source>
        <dbReference type="WBParaSite" id="Pan_g12975.t1"/>
    </source>
</evidence>
<organism evidence="4 5">
    <name type="scientific">Panagrellus redivivus</name>
    <name type="common">Microworm</name>
    <dbReference type="NCBI Taxonomy" id="6233"/>
    <lineage>
        <taxon>Eukaryota</taxon>
        <taxon>Metazoa</taxon>
        <taxon>Ecdysozoa</taxon>
        <taxon>Nematoda</taxon>
        <taxon>Chromadorea</taxon>
        <taxon>Rhabditida</taxon>
        <taxon>Tylenchina</taxon>
        <taxon>Panagrolaimomorpha</taxon>
        <taxon>Panagrolaimoidea</taxon>
        <taxon>Panagrolaimidae</taxon>
        <taxon>Panagrellus</taxon>
    </lineage>
</organism>
<feature type="compositionally biased region" description="Polar residues" evidence="2">
    <location>
        <begin position="779"/>
        <end position="805"/>
    </location>
</feature>
<proteinExistence type="predicted"/>
<dbReference type="Gene3D" id="1.10.30.10">
    <property type="entry name" value="High mobility group box domain"/>
    <property type="match status" value="2"/>
</dbReference>
<keyword evidence="1" id="KW-0539">Nucleus</keyword>
<feature type="domain" description="HMG box" evidence="3">
    <location>
        <begin position="993"/>
        <end position="1057"/>
    </location>
</feature>
<dbReference type="Proteomes" id="UP000492821">
    <property type="component" value="Unassembled WGS sequence"/>
</dbReference>
<evidence type="ECO:0000313" key="4">
    <source>
        <dbReference type="Proteomes" id="UP000492821"/>
    </source>
</evidence>
<dbReference type="GO" id="GO:0003677">
    <property type="term" value="F:DNA binding"/>
    <property type="evidence" value="ECO:0007669"/>
    <property type="project" value="UniProtKB-UniRule"/>
</dbReference>
<feature type="DNA-binding region" description="HMG box" evidence="1">
    <location>
        <begin position="993"/>
        <end position="1057"/>
    </location>
</feature>
<dbReference type="AlphaFoldDB" id="A0A7E4UUF2"/>
<evidence type="ECO:0000259" key="3">
    <source>
        <dbReference type="PROSITE" id="PS50118"/>
    </source>
</evidence>
<evidence type="ECO:0000256" key="1">
    <source>
        <dbReference type="PROSITE-ProRule" id="PRU00267"/>
    </source>
</evidence>
<feature type="compositionally biased region" description="Polar residues" evidence="2">
    <location>
        <begin position="837"/>
        <end position="850"/>
    </location>
</feature>
<dbReference type="CDD" id="cd00084">
    <property type="entry name" value="HMG-box_SF"/>
    <property type="match status" value="1"/>
</dbReference>
<accession>A0A7E4UUF2</accession>
<dbReference type="WBParaSite" id="Pan_g12975.t1">
    <property type="protein sequence ID" value="Pan_g12975.t1"/>
    <property type="gene ID" value="Pan_g12975"/>
</dbReference>
<protein>
    <submittedName>
        <fullName evidence="5">HMG box domain-containing protein</fullName>
    </submittedName>
</protein>